<dbReference type="Gene3D" id="4.10.280.10">
    <property type="entry name" value="Helix-loop-helix DNA-binding domain"/>
    <property type="match status" value="1"/>
</dbReference>
<dbReference type="SUPFAM" id="SSF47459">
    <property type="entry name" value="HLH, helix-loop-helix DNA-binding domain"/>
    <property type="match status" value="1"/>
</dbReference>
<keyword evidence="1" id="KW-0175">Coiled coil</keyword>
<feature type="region of interest" description="Disordered" evidence="2">
    <location>
        <begin position="1"/>
        <end position="32"/>
    </location>
</feature>
<protein>
    <submittedName>
        <fullName evidence="4">Basic helix-loop-helix domain-containing protein USF3</fullName>
    </submittedName>
</protein>
<gene>
    <name evidence="4" type="primary">NCL1_44515</name>
    <name evidence="4" type="ORF">NPIL_614601</name>
</gene>
<dbReference type="CDD" id="cd18910">
    <property type="entry name" value="bHLHzip_USF3"/>
    <property type="match status" value="1"/>
</dbReference>
<feature type="compositionally biased region" description="Polar residues" evidence="2">
    <location>
        <begin position="1240"/>
        <end position="1249"/>
    </location>
</feature>
<feature type="region of interest" description="Disordered" evidence="2">
    <location>
        <begin position="1177"/>
        <end position="1272"/>
    </location>
</feature>
<dbReference type="Proteomes" id="UP000887013">
    <property type="component" value="Unassembled WGS sequence"/>
</dbReference>
<feature type="region of interest" description="Disordered" evidence="2">
    <location>
        <begin position="974"/>
        <end position="1030"/>
    </location>
</feature>
<feature type="compositionally biased region" description="Basic and acidic residues" evidence="2">
    <location>
        <begin position="1251"/>
        <end position="1269"/>
    </location>
</feature>
<organism evidence="4 5">
    <name type="scientific">Nephila pilipes</name>
    <name type="common">Giant wood spider</name>
    <name type="synonym">Nephila maculata</name>
    <dbReference type="NCBI Taxonomy" id="299642"/>
    <lineage>
        <taxon>Eukaryota</taxon>
        <taxon>Metazoa</taxon>
        <taxon>Ecdysozoa</taxon>
        <taxon>Arthropoda</taxon>
        <taxon>Chelicerata</taxon>
        <taxon>Arachnida</taxon>
        <taxon>Araneae</taxon>
        <taxon>Araneomorphae</taxon>
        <taxon>Entelegynae</taxon>
        <taxon>Araneoidea</taxon>
        <taxon>Nephilidae</taxon>
        <taxon>Nephila</taxon>
    </lineage>
</organism>
<feature type="region of interest" description="Disordered" evidence="2">
    <location>
        <begin position="612"/>
        <end position="641"/>
    </location>
</feature>
<feature type="compositionally biased region" description="Polar residues" evidence="2">
    <location>
        <begin position="989"/>
        <end position="1001"/>
    </location>
</feature>
<dbReference type="InterPro" id="IPR048064">
    <property type="entry name" value="USF3_bHLH"/>
</dbReference>
<evidence type="ECO:0000256" key="1">
    <source>
        <dbReference type="SAM" id="Coils"/>
    </source>
</evidence>
<dbReference type="SMART" id="SM00353">
    <property type="entry name" value="HLH"/>
    <property type="match status" value="1"/>
</dbReference>
<feature type="compositionally biased region" description="Polar residues" evidence="2">
    <location>
        <begin position="1223"/>
        <end position="1232"/>
    </location>
</feature>
<accession>A0A8X6T9Y5</accession>
<evidence type="ECO:0000313" key="5">
    <source>
        <dbReference type="Proteomes" id="UP000887013"/>
    </source>
</evidence>
<feature type="region of interest" description="Disordered" evidence="2">
    <location>
        <begin position="471"/>
        <end position="536"/>
    </location>
</feature>
<dbReference type="InterPro" id="IPR036638">
    <property type="entry name" value="HLH_DNA-bd_sf"/>
</dbReference>
<evidence type="ECO:0000259" key="3">
    <source>
        <dbReference type="PROSITE" id="PS50888"/>
    </source>
</evidence>
<dbReference type="GO" id="GO:0046983">
    <property type="term" value="F:protein dimerization activity"/>
    <property type="evidence" value="ECO:0007669"/>
    <property type="project" value="InterPro"/>
</dbReference>
<dbReference type="InterPro" id="IPR011598">
    <property type="entry name" value="bHLH_dom"/>
</dbReference>
<dbReference type="OrthoDB" id="690068at2759"/>
<name>A0A8X6T9Y5_NEPPI</name>
<comment type="caution">
    <text evidence="4">The sequence shown here is derived from an EMBL/GenBank/DDBJ whole genome shotgun (WGS) entry which is preliminary data.</text>
</comment>
<feature type="compositionally biased region" description="Low complexity" evidence="2">
    <location>
        <begin position="499"/>
        <end position="519"/>
    </location>
</feature>
<feature type="region of interest" description="Disordered" evidence="2">
    <location>
        <begin position="186"/>
        <end position="209"/>
    </location>
</feature>
<dbReference type="Pfam" id="PF00010">
    <property type="entry name" value="HLH"/>
    <property type="match status" value="1"/>
</dbReference>
<dbReference type="PROSITE" id="PS50888">
    <property type="entry name" value="BHLH"/>
    <property type="match status" value="1"/>
</dbReference>
<proteinExistence type="predicted"/>
<feature type="compositionally biased region" description="Basic and acidic residues" evidence="2">
    <location>
        <begin position="1180"/>
        <end position="1190"/>
    </location>
</feature>
<feature type="domain" description="BHLH" evidence="3">
    <location>
        <begin position="21"/>
        <end position="72"/>
    </location>
</feature>
<evidence type="ECO:0000313" key="4">
    <source>
        <dbReference type="EMBL" id="GFS85916.1"/>
    </source>
</evidence>
<feature type="coiled-coil region" evidence="1">
    <location>
        <begin position="85"/>
        <end position="112"/>
    </location>
</feature>
<keyword evidence="5" id="KW-1185">Reference proteome</keyword>
<feature type="compositionally biased region" description="Basic and acidic residues" evidence="2">
    <location>
        <begin position="977"/>
        <end position="987"/>
    </location>
</feature>
<dbReference type="EMBL" id="BMAW01052478">
    <property type="protein sequence ID" value="GFS85916.1"/>
    <property type="molecule type" value="Genomic_DNA"/>
</dbReference>
<feature type="compositionally biased region" description="Basic and acidic residues" evidence="2">
    <location>
        <begin position="1200"/>
        <end position="1215"/>
    </location>
</feature>
<evidence type="ECO:0000256" key="2">
    <source>
        <dbReference type="SAM" id="MobiDB-lite"/>
    </source>
</evidence>
<reference evidence="4" key="1">
    <citation type="submission" date="2020-08" db="EMBL/GenBank/DDBJ databases">
        <title>Multicomponent nature underlies the extraordinary mechanical properties of spider dragline silk.</title>
        <authorList>
            <person name="Kono N."/>
            <person name="Nakamura H."/>
            <person name="Mori M."/>
            <person name="Yoshida Y."/>
            <person name="Ohtoshi R."/>
            <person name="Malay A.D."/>
            <person name="Moran D.A.P."/>
            <person name="Tomita M."/>
            <person name="Numata K."/>
            <person name="Arakawa K."/>
        </authorList>
    </citation>
    <scope>NUCLEOTIDE SEQUENCE</scope>
</reference>
<sequence length="2254" mass="244245">MSETSQASSDNEKSKRPSGSRKRQVHNEVERRRKDKINGWISKIGDLLPSKELHKRSKISILEQTVDYIKLLVSEREKLLSENRSEVQAEEVRQLKKDLKHVQEQNAVYEKLLLQANISLNSLPKKPLKYSDKFERKNGILTVKNSDSNINSRVDSAIQVNGDMPVNIPSINLVSASSCVAREPVKKTKSSVKNNSKAKSLKKDKSVNSVPPVMVSDASANENAIRLSSCVNINSTASLTTTTYTISYGNQVSQGNVISNMTCNDNVKESPSSHTGGVTTVLSQFPLMSTTHSSSLVNMCNKNMSTIIIPTGGSILQHFPAAEKPSNTISIICPSTLPIIVPQQLFNVSTVSRSVGLSSTLICSGPVNDPCSQAEKSSLGNTLLTLNPGSVVPISSNISANGGIILSPQTAVLGNACASGNLTQNVISPIVQSTPQMQSEQVIVPLPLKAPITTSVTAVVEKNVLPLQNGCSAGNQKSDKNKCNKSPSNVLEQDASLPSTQLESCESTSSSATESASSAVDGSTETSKKKSISNRETRSISFNSLPSLQVLSANKVISVVNQSQMWRTKLSLPLCGKESSQTSSVSLLPSENKSTQSSNSFCLQIDTPGISTNGNETKGIPKDLAEQNVPPMSSPVTTKKDSDVISKSNFSLNVLMGDTITNKNENNCKTSKDLEPFISQNSIEPGAKITVDAVTCSASDKHLTLSNASTVTTITYSSIPVCSGTSDSVKESSNIFNATAHFNTCTISSTGLNSGPYKVCNSENRSPKLPYSEASVQLNSNISSVSNNLLCSSSNLRNETSCVSTASVVLENSNIVNQIEHGNEFSKHNLQYSNMCSKNNTLVSKDINILQHHDQNKQCSELINSTISVDTVNNVFNENVPYVVNDSTINQNILPSLFSTNQMVTLNSPVFMCPVQDSIPSSVQLPHNTHVSNEASSSTITTCMMPNSCTDLPSFTTLNKENIMSNSFPILTVSNENSKRPNEHVPDSDITNPNTQCNSKSNDLKTDNKISTSVDTSKQSSNVKKKKSGVKTCKVSSNDTQTMCSDISEVNSNYELNKSQATENSNSFSKNDETICTRQESSNFLFASDILARATESIFGSDMLDNSHLTKRTLMYYTDDGTNINIPVSVPEKQNVNYKLQCAPVSIEHVETSSNLLSDNNRKQSGQLNIYSLDLANSETSDHNNQELKQKNVKVRKSKSVLDLEPPLKKMKESLDSSSKSSNPHMFTNSHQNGEETEKGSTQNPQSNIPCEEKQVSSESHTSETDHSGIDAMSHFGNQIHLPESSCKTPTSVDAIFSLTPMLGDILKDVSHGIGMETRNSGYLSCNDNQTLFPGEKNFLSLNFVSNSNEDYLNLPRMHFPVSTEISAAPVLPATNVSFAHTMSLCSTQSDTAKTTETLSAADQQNKPDAKKKSNLCNTSDNLSSLSHSLTITNSAAKSSECLPKLSNSEPSFSIAAKVSSSSNTLIFENQTPNIQNPGVNVTQSNSSIISQTDAHFSQRENFNNHGVTFYPSLPSSTNLQNFVSSSSSGLLHTNFHSSTSSNLTNVSFPAQTVNVVSNTAYHPQQSVPKVDSLSHSLCSLLKETSNILVENRIGANGPPSSQTTSSSATSNISQSKYSALSLISDHSSYSESPSSSTCHSEYVHSSVVCTPTVSEAQYTSTNSSCSRNQRASLSYSAESLLQTSCASSEKSKNKNIVTNRYLQRTTEKKSERNNIANMHGISDTNIFMPVSSCDISIQNAPLVPLPPVTSFHNFPPSYTLCESVPSTTIFNSVTRNHDIPLSLSNENFLNHMNLNVESQMLSNRHDATSTVPKPHSNIALPFENHGSLYNNCNFLSHVKPTLETSRAPDSSSCFPSTSFSNNYSQTTQKTNCCHFPHRTLATNSELPTDISLPVGPPVPSFHTEKPNFQSNRSSLQTTFSQNNANFVGNIFYNTNNNTRDVNDMTAKPSNIRPTQEAFVPEGARQNLHDHNPSIIFPNRKTATSNRSKSKKGKNLNVNDGNTNMVPSSMSNFPIPQDLPCSKSNISCVPNGYFKNSNHSVIPPPSQLPCSQHKISENVPNTVIPTNPPFNPVLHQQGDNFFNLNFQPSNFAMSPLPRPPTQPLSCSCLTTPIISHTFSSTNHPVPNFNLSNILPDMGCSTNQVSLPPVKFPPVNHTLQSSSAQCQTNSTISSSAHIISHQTCTPALYPPHPPMVRGSLNPILSHNPQSFSDNQVPLVGTGTAPVISQNITFSATQNPTFRNVIHSLSFPRSER</sequence>
<feature type="region of interest" description="Disordered" evidence="2">
    <location>
        <begin position="1969"/>
        <end position="2000"/>
    </location>
</feature>